<evidence type="ECO:0000313" key="4">
    <source>
        <dbReference type="Proteomes" id="UP001622496"/>
    </source>
</evidence>
<dbReference type="NCBIfam" id="TIGR00732">
    <property type="entry name" value="dprA"/>
    <property type="match status" value="1"/>
</dbReference>
<gene>
    <name evidence="3" type="primary">dprA</name>
    <name evidence="3" type="ORF">OG560_24695</name>
</gene>
<sequence length="390" mass="41012">MNARLPDGERERLARAALSRVFEPGDERGGRWIREAGPVELIRRLTGPDGPARALEGMTATRLAGYRLRAVSADPGRDLASVAAVGGRFVCPGDREWPSQLDDLGDARPIGLWVRGRSDLRLWALRSVALVGARACTPYGAHMAGTLAAGLAERGWVVVSGAAFGVDGAAHRGALAAGGATMAVLACGVDVAYPRGHAELIGRIAEQGVVMGELPPSDHPTRTRFILRNRVIAALTRGTVVVEAEYRSGSLVTARNAQRLGRFTMGVPGPATSGLSAGVHELLRGEGVLVTDAAEIAELIGEIGELAPARSGRVLPRDVLDADSARVLDALPWAGVTGSRDVARSAGVSTDEALGRLYELHSLGFVEREGDGWRLTPGRTRDGDVRRGGT</sequence>
<evidence type="ECO:0000256" key="1">
    <source>
        <dbReference type="ARBA" id="ARBA00006525"/>
    </source>
</evidence>
<dbReference type="InterPro" id="IPR003488">
    <property type="entry name" value="DprA"/>
</dbReference>
<accession>A0ABZ1K8B1</accession>
<organism evidence="3 4">
    <name type="scientific">[Kitasatospora] papulosa</name>
    <dbReference type="NCBI Taxonomy" id="1464011"/>
    <lineage>
        <taxon>Bacteria</taxon>
        <taxon>Bacillati</taxon>
        <taxon>Actinomycetota</taxon>
        <taxon>Actinomycetes</taxon>
        <taxon>Kitasatosporales</taxon>
        <taxon>Streptomycetaceae</taxon>
        <taxon>Streptomyces</taxon>
    </lineage>
</organism>
<name>A0ABZ1K8B1_9ACTN</name>
<dbReference type="Pfam" id="PF02481">
    <property type="entry name" value="DNA_processg_A"/>
    <property type="match status" value="1"/>
</dbReference>
<protein>
    <submittedName>
        <fullName evidence="3">DNA-processing protein DprA</fullName>
    </submittedName>
</protein>
<dbReference type="InterPro" id="IPR057666">
    <property type="entry name" value="DrpA_SLOG"/>
</dbReference>
<evidence type="ECO:0000313" key="3">
    <source>
        <dbReference type="EMBL" id="WTP68449.1"/>
    </source>
</evidence>
<dbReference type="PANTHER" id="PTHR43022">
    <property type="entry name" value="PROTEIN SMF"/>
    <property type="match status" value="1"/>
</dbReference>
<feature type="domain" description="Smf/DprA SLOG" evidence="2">
    <location>
        <begin position="89"/>
        <end position="299"/>
    </location>
</feature>
<evidence type="ECO:0000259" key="2">
    <source>
        <dbReference type="Pfam" id="PF02481"/>
    </source>
</evidence>
<reference evidence="3 4" key="1">
    <citation type="submission" date="2022-10" db="EMBL/GenBank/DDBJ databases">
        <title>The complete genomes of actinobacterial strains from the NBC collection.</title>
        <authorList>
            <person name="Joergensen T.S."/>
            <person name="Alvarez Arevalo M."/>
            <person name="Sterndorff E.B."/>
            <person name="Faurdal D."/>
            <person name="Vuksanovic O."/>
            <person name="Mourched A.-S."/>
            <person name="Charusanti P."/>
            <person name="Shaw S."/>
            <person name="Blin K."/>
            <person name="Weber T."/>
        </authorList>
    </citation>
    <scope>NUCLEOTIDE SEQUENCE [LARGE SCALE GENOMIC DNA]</scope>
    <source>
        <strain evidence="3 4">NBC_00185</strain>
    </source>
</reference>
<dbReference type="EMBL" id="CP108135">
    <property type="protein sequence ID" value="WTP68449.1"/>
    <property type="molecule type" value="Genomic_DNA"/>
</dbReference>
<dbReference type="RefSeq" id="WP_406188671.1">
    <property type="nucleotide sequence ID" value="NZ_CP108135.1"/>
</dbReference>
<comment type="similarity">
    <text evidence="1">Belongs to the DprA/Smf family.</text>
</comment>
<dbReference type="Proteomes" id="UP001622496">
    <property type="component" value="Chromosome"/>
</dbReference>
<proteinExistence type="inferred from homology"/>
<dbReference type="PANTHER" id="PTHR43022:SF1">
    <property type="entry name" value="PROTEIN SMF"/>
    <property type="match status" value="1"/>
</dbReference>
<dbReference type="Gene3D" id="3.40.50.450">
    <property type="match status" value="1"/>
</dbReference>
<keyword evidence="4" id="KW-1185">Reference proteome</keyword>
<dbReference type="SUPFAM" id="SSF102405">
    <property type="entry name" value="MCP/YpsA-like"/>
    <property type="match status" value="1"/>
</dbReference>